<dbReference type="EMBL" id="CM055104">
    <property type="protein sequence ID" value="KAJ7534028.1"/>
    <property type="molecule type" value="Genomic_DNA"/>
</dbReference>
<evidence type="ECO:0000313" key="1">
    <source>
        <dbReference type="EMBL" id="KAJ7534028.1"/>
    </source>
</evidence>
<accession>A0ACC2BW89</accession>
<sequence>MTEIRPTLLFCVQRNTKGACINNLSASSGIASIDRCRQSAIPCRRGAALCFIRPVRHSRSLSLAHLLNRRELRKREQALCTIDMALQQLEDTDFVWENPDTPPTPSDYIFINGKRLVRPYFFEFIAHVKKRWAGKTVVDLFAHEFRQRPFEYYVKAVDCGRICVDGQKVDKDYVVHSSQCLSHFVHRHEPPVAAGSVTVLDETDDVITVCKPPSIPVHPCGQYRKNTVLGILQAEHKTGHLFPIHRLDRLVSGLLILAKNAATADCFRKEIEDCSIQKEYLAKVQGVFPPDEVLVDVAIVYNARDGRSTVQIAVPRNDDSMVDDKLIAGKHGKFFFHSVDDDVKGKPALTRFQRLSTDGAFSIVRCMPLTGRTHQIRVHLQHLGHPIANDALYLHKNPAKRSSQGTAADIAAKRPHGPNLSETSHALCNEKLADCEKSLDLSGGKSCSEVTVEPNAGKSQLEGAQVLSICCQASKTSSHSREDMSATCGPGTDLRSNHAASERQLQQDKILRNKLKVIESCDRELNQHILESGPIDFTLDPMCTNCPNLEPSGYEDPLEGLWLHCVRYSSSKCANNGSSKCGGNVDALFVRYSLLHLMKGILF</sequence>
<dbReference type="Proteomes" id="UP001162992">
    <property type="component" value="Chromosome 13"/>
</dbReference>
<name>A0ACC2BW89_DIPCM</name>
<reference evidence="2" key="1">
    <citation type="journal article" date="2024" name="Proc. Natl. Acad. Sci. U.S.A.">
        <title>Extraordinary preservation of gene collinearity over three hundred million years revealed in homosporous lycophytes.</title>
        <authorList>
            <person name="Li C."/>
            <person name="Wickell D."/>
            <person name="Kuo L.Y."/>
            <person name="Chen X."/>
            <person name="Nie B."/>
            <person name="Liao X."/>
            <person name="Peng D."/>
            <person name="Ji J."/>
            <person name="Jenkins J."/>
            <person name="Williams M."/>
            <person name="Shu S."/>
            <person name="Plott C."/>
            <person name="Barry K."/>
            <person name="Rajasekar S."/>
            <person name="Grimwood J."/>
            <person name="Han X."/>
            <person name="Sun S."/>
            <person name="Hou Z."/>
            <person name="He W."/>
            <person name="Dai G."/>
            <person name="Sun C."/>
            <person name="Schmutz J."/>
            <person name="Leebens-Mack J.H."/>
            <person name="Li F.W."/>
            <person name="Wang L."/>
        </authorList>
    </citation>
    <scope>NUCLEOTIDE SEQUENCE [LARGE SCALE GENOMIC DNA]</scope>
    <source>
        <strain evidence="2">cv. PW_Plant_1</strain>
    </source>
</reference>
<evidence type="ECO:0000313" key="2">
    <source>
        <dbReference type="Proteomes" id="UP001162992"/>
    </source>
</evidence>
<gene>
    <name evidence="1" type="ORF">O6H91_13G076000</name>
</gene>
<organism evidence="1 2">
    <name type="scientific">Diphasiastrum complanatum</name>
    <name type="common">Issler's clubmoss</name>
    <name type="synonym">Lycopodium complanatum</name>
    <dbReference type="NCBI Taxonomy" id="34168"/>
    <lineage>
        <taxon>Eukaryota</taxon>
        <taxon>Viridiplantae</taxon>
        <taxon>Streptophyta</taxon>
        <taxon>Embryophyta</taxon>
        <taxon>Tracheophyta</taxon>
        <taxon>Lycopodiopsida</taxon>
        <taxon>Lycopodiales</taxon>
        <taxon>Lycopodiaceae</taxon>
        <taxon>Lycopodioideae</taxon>
        <taxon>Diphasiastrum</taxon>
    </lineage>
</organism>
<comment type="caution">
    <text evidence="1">The sequence shown here is derived from an EMBL/GenBank/DDBJ whole genome shotgun (WGS) entry which is preliminary data.</text>
</comment>
<proteinExistence type="predicted"/>
<keyword evidence="2" id="KW-1185">Reference proteome</keyword>
<protein>
    <submittedName>
        <fullName evidence="1">Uncharacterized protein</fullName>
    </submittedName>
</protein>